<dbReference type="AlphaFoldDB" id="A0A5E7CCQ2"/>
<dbReference type="PANTHER" id="PTHR43248:SF29">
    <property type="entry name" value="TRIPEPTIDYL AMINOPEPTIDASE"/>
    <property type="match status" value="1"/>
</dbReference>
<accession>A0A5E7CCQ2</accession>
<dbReference type="InterPro" id="IPR051601">
    <property type="entry name" value="Serine_prot/Carboxylest_S33"/>
</dbReference>
<reference evidence="6 7" key="1">
    <citation type="submission" date="2019-09" db="EMBL/GenBank/DDBJ databases">
        <authorList>
            <person name="Chandra G."/>
            <person name="Truman W A."/>
        </authorList>
    </citation>
    <scope>NUCLEOTIDE SEQUENCE [LARGE SCALE GENOMIC DNA]</scope>
    <source>
        <strain evidence="6">PS723</strain>
    </source>
</reference>
<organism evidence="6 7">
    <name type="scientific">Pseudomonas fluorescens</name>
    <dbReference type="NCBI Taxonomy" id="294"/>
    <lineage>
        <taxon>Bacteria</taxon>
        <taxon>Pseudomonadati</taxon>
        <taxon>Pseudomonadota</taxon>
        <taxon>Gammaproteobacteria</taxon>
        <taxon>Pseudomonadales</taxon>
        <taxon>Pseudomonadaceae</taxon>
        <taxon>Pseudomonas</taxon>
    </lineage>
</organism>
<proteinExistence type="inferred from homology"/>
<evidence type="ECO:0000256" key="3">
    <source>
        <dbReference type="ARBA" id="ARBA00022801"/>
    </source>
</evidence>
<evidence type="ECO:0000313" key="7">
    <source>
        <dbReference type="Proteomes" id="UP000379480"/>
    </source>
</evidence>
<gene>
    <name evidence="6" type="primary">tap_1</name>
    <name evidence="6" type="ORF">PS723_02068</name>
</gene>
<dbReference type="PANTHER" id="PTHR43248">
    <property type="entry name" value="2-SUCCINYL-6-HYDROXY-2,4-CYCLOHEXADIENE-1-CARBOXYLATE SYNTHASE"/>
    <property type="match status" value="1"/>
</dbReference>
<dbReference type="Pfam" id="PF08386">
    <property type="entry name" value="Abhydrolase_4"/>
    <property type="match status" value="1"/>
</dbReference>
<dbReference type="EC" id="3.4.14.-" evidence="6"/>
<dbReference type="InterPro" id="IPR013595">
    <property type="entry name" value="Pept_S33_TAP-like_C"/>
</dbReference>
<dbReference type="Pfam" id="PF00561">
    <property type="entry name" value="Abhydrolase_1"/>
    <property type="match status" value="1"/>
</dbReference>
<dbReference type="RefSeq" id="WP_191636156.1">
    <property type="nucleotide sequence ID" value="NZ_CABVHY010000009.1"/>
</dbReference>
<feature type="domain" description="AB hydrolase-1" evidence="4">
    <location>
        <begin position="100"/>
        <end position="281"/>
    </location>
</feature>
<dbReference type="GO" id="GO:0004177">
    <property type="term" value="F:aminopeptidase activity"/>
    <property type="evidence" value="ECO:0007669"/>
    <property type="project" value="UniProtKB-KW"/>
</dbReference>
<keyword evidence="3 6" id="KW-0378">Hydrolase</keyword>
<comment type="similarity">
    <text evidence="1">Belongs to the peptidase S33 family.</text>
</comment>
<keyword evidence="2" id="KW-0732">Signal</keyword>
<evidence type="ECO:0000256" key="1">
    <source>
        <dbReference type="ARBA" id="ARBA00010088"/>
    </source>
</evidence>
<dbReference type="EMBL" id="CABVHY010000009">
    <property type="protein sequence ID" value="VVN93603.1"/>
    <property type="molecule type" value="Genomic_DNA"/>
</dbReference>
<protein>
    <submittedName>
        <fullName evidence="6">Tripeptidyl aminopeptidase</fullName>
        <ecNumber evidence="6">3.4.14.-</ecNumber>
    </submittedName>
</protein>
<dbReference type="InterPro" id="IPR000073">
    <property type="entry name" value="AB_hydrolase_1"/>
</dbReference>
<keyword evidence="6" id="KW-0645">Protease</keyword>
<evidence type="ECO:0000259" key="4">
    <source>
        <dbReference type="Pfam" id="PF00561"/>
    </source>
</evidence>
<sequence length="556" mass="60794">MITRAVFFYRPLSCRLIFVIAIPLGLMGCQTSSAAKQNIDWLAECLDLPLDQYSQELRARTQCGVVTAPLDHLDPAKGTITFGITRVSAKNPDVREGAILTNPGGPGSASAGIFAVHLASVWEKYAQDAINGDGYQHLLARYDVVEITPRGVGGNATTTLECHSEESIAHQNDATEDRSSENVHTIGLNAAVVARGCQAQAIAPYINTDQTARDMEFVRIQLKQDKLHYLGNSYGTWLGAWYASLFPGSAGRMVLDSSLDWTSPLQMASLVGAPEKERIFNHLVATPAAKRPQIYRLGDDPQTVREGFLTLLPAVRAAARLNYAEPENLMAAITLSAWLQQFPDRDADRLNEMSAAHVFSPDLMINERAKALFGELTLAVFSQAPNEYFEPGPLRLSGPDSVRSTVLCNDSVSGNDDFWVRQEDEYAEQFPVGGSLFMARHCAQWSGVRPERPAVEQLAQVESLLMVQAEYDDQTPAAGALRTFEQTANAHMVFLEGEKEHGVSFSDVSSCVNQLVGEYLAYGIKPDRLTVCKKSDATAQEVSFSTESAVGRVNQV</sequence>
<dbReference type="Gene3D" id="3.40.50.1820">
    <property type="entry name" value="alpha/beta hydrolase"/>
    <property type="match status" value="1"/>
</dbReference>
<dbReference type="Proteomes" id="UP000379480">
    <property type="component" value="Unassembled WGS sequence"/>
</dbReference>
<keyword evidence="6" id="KW-0031">Aminopeptidase</keyword>
<name>A0A5E7CCQ2_PSEFL</name>
<feature type="domain" description="Peptidase S33 tripeptidyl aminopeptidase-like C-terminal" evidence="5">
    <location>
        <begin position="439"/>
        <end position="532"/>
    </location>
</feature>
<evidence type="ECO:0000256" key="2">
    <source>
        <dbReference type="ARBA" id="ARBA00022729"/>
    </source>
</evidence>
<evidence type="ECO:0000259" key="5">
    <source>
        <dbReference type="Pfam" id="PF08386"/>
    </source>
</evidence>
<dbReference type="InterPro" id="IPR029058">
    <property type="entry name" value="AB_hydrolase_fold"/>
</dbReference>
<evidence type="ECO:0000313" key="6">
    <source>
        <dbReference type="EMBL" id="VVN93603.1"/>
    </source>
</evidence>
<dbReference type="SUPFAM" id="SSF53474">
    <property type="entry name" value="alpha/beta-Hydrolases"/>
    <property type="match status" value="1"/>
</dbReference>
<dbReference type="PROSITE" id="PS51257">
    <property type="entry name" value="PROKAR_LIPOPROTEIN"/>
    <property type="match status" value="1"/>
</dbReference>